<gene>
    <name evidence="1" type="ORF">NCTC12278_01759</name>
</gene>
<name>A0A2X3Y1G4_9STRE</name>
<evidence type="ECO:0000313" key="2">
    <source>
        <dbReference type="Proteomes" id="UP000249495"/>
    </source>
</evidence>
<reference evidence="1 2" key="1">
    <citation type="submission" date="2018-06" db="EMBL/GenBank/DDBJ databases">
        <authorList>
            <consortium name="Pathogen Informatics"/>
            <person name="Doyle S."/>
        </authorList>
    </citation>
    <scope>NUCLEOTIDE SEQUENCE [LARGE SCALE GENOMIC DNA]</scope>
    <source>
        <strain evidence="1 2">NCTC12278</strain>
    </source>
</reference>
<dbReference type="EMBL" id="LS483343">
    <property type="protein sequence ID" value="SQF41161.1"/>
    <property type="molecule type" value="Genomic_DNA"/>
</dbReference>
<dbReference type="STRING" id="1123303.GCA_000372425_01245"/>
<dbReference type="Proteomes" id="UP000249495">
    <property type="component" value="Chromosome 1"/>
</dbReference>
<dbReference type="AlphaFoldDB" id="A0A2X3Y1G4"/>
<organism evidence="1 2">
    <name type="scientific">Streptococcus ferus</name>
    <dbReference type="NCBI Taxonomy" id="1345"/>
    <lineage>
        <taxon>Bacteria</taxon>
        <taxon>Bacillati</taxon>
        <taxon>Bacillota</taxon>
        <taxon>Bacilli</taxon>
        <taxon>Lactobacillales</taxon>
        <taxon>Streptococcaceae</taxon>
        <taxon>Streptococcus</taxon>
    </lineage>
</organism>
<protein>
    <submittedName>
        <fullName evidence="1">Uncharacterized protein</fullName>
    </submittedName>
</protein>
<keyword evidence="2" id="KW-1185">Reference proteome</keyword>
<evidence type="ECO:0000313" key="1">
    <source>
        <dbReference type="EMBL" id="SQF41161.1"/>
    </source>
</evidence>
<sequence>MIGLNFVYERDELLYSLDLHVELENQFSLDYLDFDNQSFEDVIDYMEFLEFDRYIFVALEESTRLQRLVTYLSDKVDYPVRILEMGDLEKLLSDEKVLSVQKAIENHSGYQRLTALKTEQVFENGRRAFMSAVYPNLTKGLLKHLRVDRLDTFLAENQGLLLHFAINSAIYSDTYLNDSSSPLIIKSSVDFSRTETFTKVTAAELKDALEQFLKSGRLTLANHILDYGILAGISTFNSLVFEDGKFYLDSATNIPIGSSGETYQKLFNEASMTLTRQAIEGISEVCHLFPLLIAINHSYGDLEFITPYNTYRLAAIEQSTAPLSWIAFKNSDHSFAFNLQNGRLFRINQVVLEKFEYIIKNCLDEKDTVTQEVVEVLEAYA</sequence>
<proteinExistence type="predicted"/>
<dbReference type="KEGG" id="sfer:NCTC12278_01759"/>
<accession>A0A2X3Y1G4</accession>
<dbReference type="RefSeq" id="WP_018030567.1">
    <property type="nucleotide sequence ID" value="NZ_LS483343.1"/>
</dbReference>
<dbReference type="OrthoDB" id="2235432at2"/>